<dbReference type="PANTHER" id="PTHR43335">
    <property type="entry name" value="ABC TRANSPORTER, ATP-BINDING PROTEIN"/>
    <property type="match status" value="1"/>
</dbReference>
<dbReference type="GO" id="GO:0016887">
    <property type="term" value="F:ATP hydrolysis activity"/>
    <property type="evidence" value="ECO:0007669"/>
    <property type="project" value="InterPro"/>
</dbReference>
<keyword evidence="4" id="KW-0067">ATP-binding</keyword>
<protein>
    <recommendedName>
        <fullName evidence="5">ABC transporter domain-containing protein</fullName>
    </recommendedName>
</protein>
<dbReference type="InterPro" id="IPR003593">
    <property type="entry name" value="AAA+_ATPase"/>
</dbReference>
<reference evidence="6" key="1">
    <citation type="submission" date="2020-02" db="EMBL/GenBank/DDBJ databases">
        <authorList>
            <person name="Meier V. D."/>
        </authorList>
    </citation>
    <scope>NUCLEOTIDE SEQUENCE</scope>
    <source>
        <strain evidence="6">AVDCRST_MAG64</strain>
    </source>
</reference>
<dbReference type="PROSITE" id="PS50893">
    <property type="entry name" value="ABC_TRANSPORTER_2"/>
    <property type="match status" value="1"/>
</dbReference>
<dbReference type="InterPro" id="IPR003439">
    <property type="entry name" value="ABC_transporter-like_ATP-bd"/>
</dbReference>
<keyword evidence="2" id="KW-0813">Transport</keyword>
<dbReference type="AlphaFoldDB" id="A0A6J4PZQ5"/>
<evidence type="ECO:0000256" key="3">
    <source>
        <dbReference type="ARBA" id="ARBA00022741"/>
    </source>
</evidence>
<proteinExistence type="inferred from homology"/>
<accession>A0A6J4PZQ5</accession>
<comment type="similarity">
    <text evidence="1">Belongs to the ABC transporter superfamily.</text>
</comment>
<dbReference type="Gene3D" id="3.40.50.300">
    <property type="entry name" value="P-loop containing nucleotide triphosphate hydrolases"/>
    <property type="match status" value="1"/>
</dbReference>
<dbReference type="CDD" id="cd03230">
    <property type="entry name" value="ABC_DR_subfamily_A"/>
    <property type="match status" value="1"/>
</dbReference>
<dbReference type="PANTHER" id="PTHR43335:SF3">
    <property type="entry name" value="ABC TRANSPORTER"/>
    <property type="match status" value="1"/>
</dbReference>
<dbReference type="SUPFAM" id="SSF52540">
    <property type="entry name" value="P-loop containing nucleoside triphosphate hydrolases"/>
    <property type="match status" value="1"/>
</dbReference>
<evidence type="ECO:0000256" key="4">
    <source>
        <dbReference type="ARBA" id="ARBA00022840"/>
    </source>
</evidence>
<evidence type="ECO:0000313" key="6">
    <source>
        <dbReference type="EMBL" id="CAA9423856.1"/>
    </source>
</evidence>
<gene>
    <name evidence="6" type="ORF">AVDCRST_MAG64-3056</name>
</gene>
<evidence type="ECO:0000256" key="1">
    <source>
        <dbReference type="ARBA" id="ARBA00005417"/>
    </source>
</evidence>
<sequence length="267" mass="28393">MIRVENFHKAYRDTAAVAGLTFEVGPGQVVGLLGPNGAGKTTTMRAIAGVIPPSSGRLVVAGHDIVGEPVAAKRQLAYVPDDPRLFDALTVWEHLRFTAAAYRVDAFEPRAETLLEQFELTDKRDAPAQELSRGMRQKVAICCAYLYDPRAILFDEPLTGLDPRGIRTMKTSIAERARAGAAVVVSSHLLALVEDLCTHLLILHRGRNLFCGPLDAARSAFAGMSGATPSGLPGDADASLEEVFFRATEGEPVQASAGMTNGPASGP</sequence>
<organism evidence="6">
    <name type="scientific">uncultured Phycisphaerae bacterium</name>
    <dbReference type="NCBI Taxonomy" id="904963"/>
    <lineage>
        <taxon>Bacteria</taxon>
        <taxon>Pseudomonadati</taxon>
        <taxon>Planctomycetota</taxon>
        <taxon>Phycisphaerae</taxon>
        <taxon>environmental samples</taxon>
    </lineage>
</organism>
<dbReference type="Pfam" id="PF00005">
    <property type="entry name" value="ABC_tran"/>
    <property type="match status" value="1"/>
</dbReference>
<dbReference type="GO" id="GO:0005524">
    <property type="term" value="F:ATP binding"/>
    <property type="evidence" value="ECO:0007669"/>
    <property type="project" value="UniProtKB-KW"/>
</dbReference>
<evidence type="ECO:0000256" key="2">
    <source>
        <dbReference type="ARBA" id="ARBA00022448"/>
    </source>
</evidence>
<keyword evidence="3" id="KW-0547">Nucleotide-binding</keyword>
<dbReference type="SMART" id="SM00382">
    <property type="entry name" value="AAA"/>
    <property type="match status" value="1"/>
</dbReference>
<name>A0A6J4PZQ5_9BACT</name>
<feature type="domain" description="ABC transporter" evidence="5">
    <location>
        <begin position="2"/>
        <end position="230"/>
    </location>
</feature>
<evidence type="ECO:0000259" key="5">
    <source>
        <dbReference type="PROSITE" id="PS50893"/>
    </source>
</evidence>
<dbReference type="InterPro" id="IPR027417">
    <property type="entry name" value="P-loop_NTPase"/>
</dbReference>
<dbReference type="EMBL" id="CADCUQ010000701">
    <property type="protein sequence ID" value="CAA9423856.1"/>
    <property type="molecule type" value="Genomic_DNA"/>
</dbReference>